<keyword evidence="7 9" id="KW-1133">Transmembrane helix</keyword>
<sequence>MAQNPETQHNLAYQMVQASTALTFGGSLSVLSGLTLTAAIICLTAVTPLLVIFSPVLVPAAIAMLLLATGFFSSGGLGVTAAFCVLLAAQLCSRKAPSWCRTGLISWLQNWRGGHQGPSSAVRSAPRKWFTR</sequence>
<feature type="transmembrane region" description="Helical" evidence="9">
    <location>
        <begin position="60"/>
        <end position="89"/>
    </location>
</feature>
<evidence type="ECO:0000256" key="2">
    <source>
        <dbReference type="ARBA" id="ARBA00004141"/>
    </source>
</evidence>
<protein>
    <recommendedName>
        <fullName evidence="12">Oleosin</fullName>
    </recommendedName>
</protein>
<keyword evidence="11" id="KW-1185">Reference proteome</keyword>
<organism evidence="10 11">
    <name type="scientific">Rubus argutus</name>
    <name type="common">Southern blackberry</name>
    <dbReference type="NCBI Taxonomy" id="59490"/>
    <lineage>
        <taxon>Eukaryota</taxon>
        <taxon>Viridiplantae</taxon>
        <taxon>Streptophyta</taxon>
        <taxon>Embryophyta</taxon>
        <taxon>Tracheophyta</taxon>
        <taxon>Spermatophyta</taxon>
        <taxon>Magnoliopsida</taxon>
        <taxon>eudicotyledons</taxon>
        <taxon>Gunneridae</taxon>
        <taxon>Pentapetalae</taxon>
        <taxon>rosids</taxon>
        <taxon>fabids</taxon>
        <taxon>Rosales</taxon>
        <taxon>Rosaceae</taxon>
        <taxon>Rosoideae</taxon>
        <taxon>Rosoideae incertae sedis</taxon>
        <taxon>Rubus</taxon>
    </lineage>
</organism>
<keyword evidence="6 9" id="KW-0812">Transmembrane</keyword>
<comment type="similarity">
    <text evidence="4">Belongs to the oleosin family.</text>
</comment>
<evidence type="ECO:0000256" key="8">
    <source>
        <dbReference type="ARBA" id="ARBA00023136"/>
    </source>
</evidence>
<evidence type="ECO:0008006" key="12">
    <source>
        <dbReference type="Google" id="ProtNLM"/>
    </source>
</evidence>
<dbReference type="EMBL" id="JBEDUW010000005">
    <property type="protein sequence ID" value="KAK9927657.1"/>
    <property type="molecule type" value="Genomic_DNA"/>
</dbReference>
<dbReference type="Proteomes" id="UP001457282">
    <property type="component" value="Unassembled WGS sequence"/>
</dbReference>
<dbReference type="AlphaFoldDB" id="A0AAW1WTM7"/>
<gene>
    <name evidence="10" type="ORF">M0R45_024830</name>
</gene>
<dbReference type="GO" id="GO:0019915">
    <property type="term" value="P:lipid storage"/>
    <property type="evidence" value="ECO:0007669"/>
    <property type="project" value="TreeGrafter"/>
</dbReference>
<dbReference type="GO" id="GO:0009791">
    <property type="term" value="P:post-embryonic development"/>
    <property type="evidence" value="ECO:0007669"/>
    <property type="project" value="UniProtKB-ARBA"/>
</dbReference>
<comment type="caution">
    <text evidence="10">The sequence shown here is derived from an EMBL/GenBank/DDBJ whole genome shotgun (WGS) entry which is preliminary data.</text>
</comment>
<evidence type="ECO:0000313" key="10">
    <source>
        <dbReference type="EMBL" id="KAK9927657.1"/>
    </source>
</evidence>
<name>A0AAW1WTM7_RUBAR</name>
<dbReference type="GO" id="GO:0016020">
    <property type="term" value="C:membrane"/>
    <property type="evidence" value="ECO:0007669"/>
    <property type="project" value="UniProtKB-SubCell"/>
</dbReference>
<dbReference type="Pfam" id="PF01277">
    <property type="entry name" value="Oleosin"/>
    <property type="match status" value="1"/>
</dbReference>
<evidence type="ECO:0000256" key="6">
    <source>
        <dbReference type="ARBA" id="ARBA00022692"/>
    </source>
</evidence>
<dbReference type="PANTHER" id="PTHR33203:SF25">
    <property type="entry name" value="OLEOSIN 18.5 KDA"/>
    <property type="match status" value="1"/>
</dbReference>
<evidence type="ECO:0000313" key="11">
    <source>
        <dbReference type="Proteomes" id="UP001457282"/>
    </source>
</evidence>
<keyword evidence="8 9" id="KW-0472">Membrane</keyword>
<dbReference type="GO" id="GO:0048608">
    <property type="term" value="P:reproductive structure development"/>
    <property type="evidence" value="ECO:0007669"/>
    <property type="project" value="UniProtKB-ARBA"/>
</dbReference>
<dbReference type="InterPro" id="IPR000136">
    <property type="entry name" value="Oleosin"/>
</dbReference>
<dbReference type="GO" id="GO:0005576">
    <property type="term" value="C:extracellular region"/>
    <property type="evidence" value="ECO:0007669"/>
    <property type="project" value="TreeGrafter"/>
</dbReference>
<evidence type="ECO:0000256" key="3">
    <source>
        <dbReference type="ARBA" id="ARBA00004502"/>
    </source>
</evidence>
<evidence type="ECO:0000256" key="9">
    <source>
        <dbReference type="SAM" id="Phobius"/>
    </source>
</evidence>
<proteinExistence type="inferred from homology"/>
<evidence type="ECO:0000256" key="4">
    <source>
        <dbReference type="ARBA" id="ARBA00010858"/>
    </source>
</evidence>
<accession>A0AAW1WTM7</accession>
<feature type="transmembrane region" description="Helical" evidence="9">
    <location>
        <begin position="21"/>
        <end position="54"/>
    </location>
</feature>
<comment type="function">
    <text evidence="1">May have a structural role to stabilize the lipid body during desiccation of the seed by preventing coalescence of the oil. Probably interacts with both lipid and phospholipid moieties of lipid bodies. May also provide recognition signals for specific lipase anchorage in lipolysis during seedling growth.</text>
</comment>
<evidence type="ECO:0000256" key="5">
    <source>
        <dbReference type="ARBA" id="ARBA00022677"/>
    </source>
</evidence>
<evidence type="ECO:0000256" key="7">
    <source>
        <dbReference type="ARBA" id="ARBA00022989"/>
    </source>
</evidence>
<keyword evidence="5" id="KW-0551">Lipid droplet</keyword>
<dbReference type="GO" id="GO:0012511">
    <property type="term" value="C:monolayer-surrounded lipid storage body"/>
    <property type="evidence" value="ECO:0007669"/>
    <property type="project" value="InterPro"/>
</dbReference>
<comment type="subcellular location">
    <subcellularLocation>
        <location evidence="3">Lipid droplet</location>
    </subcellularLocation>
    <subcellularLocation>
        <location evidence="2">Membrane</location>
        <topology evidence="2">Multi-pass membrane protein</topology>
    </subcellularLocation>
</comment>
<reference evidence="10 11" key="1">
    <citation type="journal article" date="2023" name="G3 (Bethesda)">
        <title>A chromosome-length genome assembly and annotation of blackberry (Rubus argutus, cv. 'Hillquist').</title>
        <authorList>
            <person name="Bruna T."/>
            <person name="Aryal R."/>
            <person name="Dudchenko O."/>
            <person name="Sargent D.J."/>
            <person name="Mead D."/>
            <person name="Buti M."/>
            <person name="Cavallini A."/>
            <person name="Hytonen T."/>
            <person name="Andres J."/>
            <person name="Pham M."/>
            <person name="Weisz D."/>
            <person name="Mascagni F."/>
            <person name="Usai G."/>
            <person name="Natali L."/>
            <person name="Bassil N."/>
            <person name="Fernandez G.E."/>
            <person name="Lomsadze A."/>
            <person name="Armour M."/>
            <person name="Olukolu B."/>
            <person name="Poorten T."/>
            <person name="Britton C."/>
            <person name="Davik J."/>
            <person name="Ashrafi H."/>
            <person name="Aiden E.L."/>
            <person name="Borodovsky M."/>
            <person name="Worthington M."/>
        </authorList>
    </citation>
    <scope>NUCLEOTIDE SEQUENCE [LARGE SCALE GENOMIC DNA]</scope>
    <source>
        <strain evidence="10">PI 553951</strain>
    </source>
</reference>
<dbReference type="PANTHER" id="PTHR33203">
    <property type="entry name" value="OLEOSIN"/>
    <property type="match status" value="1"/>
</dbReference>
<evidence type="ECO:0000256" key="1">
    <source>
        <dbReference type="ARBA" id="ARBA00002582"/>
    </source>
</evidence>